<dbReference type="GO" id="GO:0006891">
    <property type="term" value="P:intra-Golgi vesicle-mediated transport"/>
    <property type="evidence" value="ECO:0007669"/>
    <property type="project" value="TreeGrafter"/>
</dbReference>
<comment type="similarity">
    <text evidence="2">Belongs to the COG3 family.</text>
</comment>
<keyword evidence="5" id="KW-0653">Protein transport</keyword>
<sequence length="896" mass="100348">MLPPLESMTLPIAGPRDPSARSARARHAIAKPADDGVPWCLVQIGHCQLHFLPKMMDDWYTSFVPSTPASSEKSPGQGHRRRASLLQQPNEARQADDAADQLPRVTEEDDNSLNKAPPPPTLVKRALSYTDFHNAAESTSHATIAPTSLRKNSLTSAPKPKHVLQSNLDFAEWYDALEDDLLDASHDDYSLYYDQLKLSQHHLDSLMESTADALTLLSSLSDSFKAVDEQTTAFQAQCESLMTEQRRITDLAENMNHNLQYYAYLEPMTRRLNAPGAANLVRAKEFPDMLTNLDQCLEYMQAHPTHREAPTYRSRYRLLLTRALTLIRVHFTNSLRALAADASQRIADRQLNDTTQTALLYSKFRVDAPELKQLGLEIQKRAVLPAGADQGGEAEYQSLMNELHQSYSATRGRLMFPIITRKLTEMASVDNAVGDLVTFARTAIGFVRGICLDEYDLWSDWFSGDGGVYEFLEAMCEPLYDHLRPRTIRETRIPKLCELCTFIQTRFMIDEEDDDAEYQDIDSAKRSLDFAALVKPALEDAQSRLVFLALAVLRDEIENYRPKPEDLDYPSQGRGPSTTNADGKRVALSGRKNSTNTTQVKSPGEEDDAADLFEPSWTTSEKQGIVWYPTLRKAVWLLSRIYRLVNSTVFDDLAHNIVHSTTVSLAWAASQIATKSSPADANLFLIAHLLRLKQQIVAFDIEFVTPEVTFDFSSVTNTFYELRERGGLWNPASWVKLAAGGLMPRVVENMLDAKAELDGRLRAVINDFVNSFVGPITTPLAAPRKESGPEPSHVTAEVRTVTQKEVASLRSKLDEYIQDVRTRETLVAAVRDQVILAYEEWMDKLSEGKGAAKIGKVSKKGKGREDEVWSSEVFAEWCERVFAVGQVASDADSTES</sequence>
<evidence type="ECO:0000256" key="9">
    <source>
        <dbReference type="SAM" id="MobiDB-lite"/>
    </source>
</evidence>
<dbReference type="PANTHER" id="PTHR13302">
    <property type="entry name" value="CONSERVED OLIGOMERIC GOLGI COMPLEX COMPONENT 3"/>
    <property type="match status" value="1"/>
</dbReference>
<feature type="compositionally biased region" description="Low complexity" evidence="9">
    <location>
        <begin position="13"/>
        <end position="22"/>
    </location>
</feature>
<accession>A0A4S9A152</accession>
<evidence type="ECO:0000259" key="11">
    <source>
        <dbReference type="Pfam" id="PF20671"/>
    </source>
</evidence>
<dbReference type="EMBL" id="QZAO01000217">
    <property type="protein sequence ID" value="THW72615.1"/>
    <property type="molecule type" value="Genomic_DNA"/>
</dbReference>
<dbReference type="InterPro" id="IPR048685">
    <property type="entry name" value="COG3_C"/>
</dbReference>
<evidence type="ECO:0000256" key="8">
    <source>
        <dbReference type="ARBA" id="ARBA00031339"/>
    </source>
</evidence>
<feature type="compositionally biased region" description="Polar residues" evidence="9">
    <location>
        <begin position="591"/>
        <end position="601"/>
    </location>
</feature>
<comment type="subcellular location">
    <subcellularLocation>
        <location evidence="1">Golgi apparatus membrane</location>
        <topology evidence="1">Peripheral membrane protein</topology>
    </subcellularLocation>
</comment>
<dbReference type="InterPro" id="IPR048320">
    <property type="entry name" value="COG3_N"/>
</dbReference>
<gene>
    <name evidence="12" type="ORF">D6D19_06363</name>
</gene>
<evidence type="ECO:0000256" key="3">
    <source>
        <dbReference type="ARBA" id="ARBA00020976"/>
    </source>
</evidence>
<dbReference type="InterPro" id="IPR007265">
    <property type="entry name" value="COG_su3"/>
</dbReference>
<feature type="domain" description="Conserved oligomeric Golgi complex subunit 3 N-terminal" evidence="10">
    <location>
        <begin position="192"/>
        <end position="336"/>
    </location>
</feature>
<dbReference type="Proteomes" id="UP000308802">
    <property type="component" value="Unassembled WGS sequence"/>
</dbReference>
<dbReference type="GO" id="GO:0000139">
    <property type="term" value="C:Golgi membrane"/>
    <property type="evidence" value="ECO:0007669"/>
    <property type="project" value="UniProtKB-SubCell"/>
</dbReference>
<feature type="region of interest" description="Disordered" evidence="9">
    <location>
        <begin position="1"/>
        <end position="27"/>
    </location>
</feature>
<name>A0A4S9A152_AURPU</name>
<evidence type="ECO:0000256" key="5">
    <source>
        <dbReference type="ARBA" id="ARBA00022927"/>
    </source>
</evidence>
<protein>
    <recommendedName>
        <fullName evidence="3">Conserved oligomeric Golgi complex subunit 3</fullName>
    </recommendedName>
    <alternativeName>
        <fullName evidence="8">Component of oligomeric Golgi complex 3</fullName>
    </alternativeName>
</protein>
<evidence type="ECO:0000256" key="6">
    <source>
        <dbReference type="ARBA" id="ARBA00023034"/>
    </source>
</evidence>
<evidence type="ECO:0000256" key="2">
    <source>
        <dbReference type="ARBA" id="ARBA00009936"/>
    </source>
</evidence>
<feature type="domain" description="Conserved oligomeric Golgi complex subunit 3 C-terminal" evidence="11">
    <location>
        <begin position="358"/>
        <end position="715"/>
    </location>
</feature>
<evidence type="ECO:0000256" key="4">
    <source>
        <dbReference type="ARBA" id="ARBA00022448"/>
    </source>
</evidence>
<dbReference type="GO" id="GO:0017119">
    <property type="term" value="C:Golgi transport complex"/>
    <property type="evidence" value="ECO:0007669"/>
    <property type="project" value="TreeGrafter"/>
</dbReference>
<dbReference type="PANTHER" id="PTHR13302:SF8">
    <property type="entry name" value="CONSERVED OLIGOMERIC GOLGI COMPLEX SUBUNIT 3"/>
    <property type="match status" value="1"/>
</dbReference>
<evidence type="ECO:0000313" key="12">
    <source>
        <dbReference type="EMBL" id="THW72615.1"/>
    </source>
</evidence>
<dbReference type="GO" id="GO:0007030">
    <property type="term" value="P:Golgi organization"/>
    <property type="evidence" value="ECO:0007669"/>
    <property type="project" value="TreeGrafter"/>
</dbReference>
<feature type="region of interest" description="Disordered" evidence="9">
    <location>
        <begin position="562"/>
        <end position="609"/>
    </location>
</feature>
<feature type="region of interest" description="Disordered" evidence="9">
    <location>
        <begin position="65"/>
        <end position="123"/>
    </location>
</feature>
<reference evidence="12 13" key="1">
    <citation type="submission" date="2018-10" db="EMBL/GenBank/DDBJ databases">
        <title>Fifty Aureobasidium pullulans genomes reveal a recombining polyextremotolerant generalist.</title>
        <authorList>
            <person name="Gostincar C."/>
            <person name="Turk M."/>
            <person name="Zajc J."/>
            <person name="Gunde-Cimerman N."/>
        </authorList>
    </citation>
    <scope>NUCLEOTIDE SEQUENCE [LARGE SCALE GENOMIC DNA]</scope>
    <source>
        <strain evidence="12 13">EXF-10659</strain>
    </source>
</reference>
<proteinExistence type="inferred from homology"/>
<evidence type="ECO:0000259" key="10">
    <source>
        <dbReference type="Pfam" id="PF04136"/>
    </source>
</evidence>
<keyword evidence="4" id="KW-0813">Transport</keyword>
<dbReference type="Pfam" id="PF20671">
    <property type="entry name" value="COG3_C"/>
    <property type="match status" value="1"/>
</dbReference>
<dbReference type="AlphaFoldDB" id="A0A4S9A152"/>
<evidence type="ECO:0000313" key="13">
    <source>
        <dbReference type="Proteomes" id="UP000308802"/>
    </source>
</evidence>
<keyword evidence="7" id="KW-0472">Membrane</keyword>
<organism evidence="12 13">
    <name type="scientific">Aureobasidium pullulans</name>
    <name type="common">Black yeast</name>
    <name type="synonym">Pullularia pullulans</name>
    <dbReference type="NCBI Taxonomy" id="5580"/>
    <lineage>
        <taxon>Eukaryota</taxon>
        <taxon>Fungi</taxon>
        <taxon>Dikarya</taxon>
        <taxon>Ascomycota</taxon>
        <taxon>Pezizomycotina</taxon>
        <taxon>Dothideomycetes</taxon>
        <taxon>Dothideomycetidae</taxon>
        <taxon>Dothideales</taxon>
        <taxon>Saccotheciaceae</taxon>
        <taxon>Aureobasidium</taxon>
    </lineage>
</organism>
<keyword evidence="6" id="KW-0333">Golgi apparatus</keyword>
<dbReference type="Pfam" id="PF04136">
    <property type="entry name" value="COG3_N"/>
    <property type="match status" value="1"/>
</dbReference>
<feature type="compositionally biased region" description="Polar residues" evidence="9">
    <location>
        <begin position="65"/>
        <end position="74"/>
    </location>
</feature>
<comment type="caution">
    <text evidence="12">The sequence shown here is derived from an EMBL/GenBank/DDBJ whole genome shotgun (WGS) entry which is preliminary data.</text>
</comment>
<dbReference type="GO" id="GO:0006886">
    <property type="term" value="P:intracellular protein transport"/>
    <property type="evidence" value="ECO:0007669"/>
    <property type="project" value="InterPro"/>
</dbReference>
<evidence type="ECO:0000256" key="1">
    <source>
        <dbReference type="ARBA" id="ARBA00004395"/>
    </source>
</evidence>
<dbReference type="GO" id="GO:0005801">
    <property type="term" value="C:cis-Golgi network"/>
    <property type="evidence" value="ECO:0007669"/>
    <property type="project" value="InterPro"/>
</dbReference>
<dbReference type="GO" id="GO:0006914">
    <property type="term" value="P:autophagy"/>
    <property type="evidence" value="ECO:0007669"/>
    <property type="project" value="TreeGrafter"/>
</dbReference>
<evidence type="ECO:0000256" key="7">
    <source>
        <dbReference type="ARBA" id="ARBA00023136"/>
    </source>
</evidence>